<name>A0ABT4Y426_METRE</name>
<organism evidence="2 3">
    <name type="scientific">Metapseudomonas resinovorans</name>
    <name type="common">Pseudomonas resinovorans</name>
    <dbReference type="NCBI Taxonomy" id="53412"/>
    <lineage>
        <taxon>Bacteria</taxon>
        <taxon>Pseudomonadati</taxon>
        <taxon>Pseudomonadota</taxon>
        <taxon>Gammaproteobacteria</taxon>
        <taxon>Pseudomonadales</taxon>
        <taxon>Pseudomonadaceae</taxon>
        <taxon>Metapseudomonas</taxon>
    </lineage>
</organism>
<feature type="transmembrane region" description="Helical" evidence="1">
    <location>
        <begin position="6"/>
        <end position="25"/>
    </location>
</feature>
<evidence type="ECO:0000313" key="2">
    <source>
        <dbReference type="EMBL" id="MDA8483607.1"/>
    </source>
</evidence>
<proteinExistence type="predicted"/>
<evidence type="ECO:0000256" key="1">
    <source>
        <dbReference type="SAM" id="Phobius"/>
    </source>
</evidence>
<protein>
    <submittedName>
        <fullName evidence="2">Uncharacterized protein</fullName>
    </submittedName>
</protein>
<dbReference type="EMBL" id="JANEWF010000009">
    <property type="protein sequence ID" value="MDA8483607.1"/>
    <property type="molecule type" value="Genomic_DNA"/>
</dbReference>
<keyword evidence="1" id="KW-0812">Transmembrane</keyword>
<keyword evidence="3" id="KW-1185">Reference proteome</keyword>
<accession>A0ABT4Y426</accession>
<reference evidence="2 3" key="1">
    <citation type="submission" date="2022-07" db="EMBL/GenBank/DDBJ databases">
        <title>Genome Analysis of Selected Gammaproteobacteria from Nigerian Food snails.</title>
        <authorList>
            <person name="Okafor A.C."/>
        </authorList>
    </citation>
    <scope>NUCLEOTIDE SEQUENCE [LARGE SCALE GENOMIC DNA]</scope>
    <source>
        <strain evidence="2 3">Awg 2</strain>
    </source>
</reference>
<evidence type="ECO:0000313" key="3">
    <source>
        <dbReference type="Proteomes" id="UP001211689"/>
    </source>
</evidence>
<sequence length="122" mass="13886">MDLGTAIGLLGIFTGIVTGLVKLLLVQFEKRLGERFAAQDEARKAASQHWEDNFAKVLARQDKDGEAVRQLEKTFLKWQAELPINYVRREDWVRNQTIIEAKLDALASKLEIIQINGARNHD</sequence>
<dbReference type="Proteomes" id="UP001211689">
    <property type="component" value="Unassembled WGS sequence"/>
</dbReference>
<gene>
    <name evidence="2" type="ORF">NNO07_11035</name>
</gene>
<comment type="caution">
    <text evidence="2">The sequence shown here is derived from an EMBL/GenBank/DDBJ whole genome shotgun (WGS) entry which is preliminary data.</text>
</comment>
<keyword evidence="1" id="KW-1133">Transmembrane helix</keyword>
<keyword evidence="1" id="KW-0472">Membrane</keyword>